<evidence type="ECO:0000256" key="2">
    <source>
        <dbReference type="ARBA" id="ARBA00022989"/>
    </source>
</evidence>
<feature type="region of interest" description="Disordered" evidence="4">
    <location>
        <begin position="382"/>
        <end position="403"/>
    </location>
</feature>
<organism evidence="6">
    <name type="scientific">Lepeophtheirus salmonis</name>
    <name type="common">Salmon louse</name>
    <name type="synonym">Caligus salmonis</name>
    <dbReference type="NCBI Taxonomy" id="72036"/>
    <lineage>
        <taxon>Eukaryota</taxon>
        <taxon>Metazoa</taxon>
        <taxon>Ecdysozoa</taxon>
        <taxon>Arthropoda</taxon>
        <taxon>Crustacea</taxon>
        <taxon>Multicrustacea</taxon>
        <taxon>Hexanauplia</taxon>
        <taxon>Copepoda</taxon>
        <taxon>Siphonostomatoida</taxon>
        <taxon>Caligidae</taxon>
        <taxon>Lepeophtheirus</taxon>
    </lineage>
</organism>
<dbReference type="InterPro" id="IPR036259">
    <property type="entry name" value="MFS_trans_sf"/>
</dbReference>
<feature type="transmembrane region" description="Helical" evidence="5">
    <location>
        <begin position="183"/>
        <end position="202"/>
    </location>
</feature>
<feature type="compositionally biased region" description="Low complexity" evidence="4">
    <location>
        <begin position="463"/>
        <end position="495"/>
    </location>
</feature>
<keyword evidence="1 5" id="KW-0812">Transmembrane</keyword>
<dbReference type="PANTHER" id="PTHR23121">
    <property type="entry name" value="SODIUM-DEPENDENT GLUCOSE TRANSPORTER 1"/>
    <property type="match status" value="1"/>
</dbReference>
<reference evidence="6" key="1">
    <citation type="submission" date="2014-05" db="EMBL/GenBank/DDBJ databases">
        <authorList>
            <person name="Chronopoulou M."/>
        </authorList>
    </citation>
    <scope>NUCLEOTIDE SEQUENCE</scope>
    <source>
        <tissue evidence="6">Whole organism</tissue>
    </source>
</reference>
<dbReference type="EMBL" id="HACA01011785">
    <property type="protein sequence ID" value="CDW29146.1"/>
    <property type="molecule type" value="Transcribed_RNA"/>
</dbReference>
<evidence type="ECO:0000256" key="1">
    <source>
        <dbReference type="ARBA" id="ARBA00022692"/>
    </source>
</evidence>
<evidence type="ECO:0000256" key="4">
    <source>
        <dbReference type="SAM" id="MobiDB-lite"/>
    </source>
</evidence>
<evidence type="ECO:0000313" key="6">
    <source>
        <dbReference type="EMBL" id="CDW29146.1"/>
    </source>
</evidence>
<feature type="transmembrane region" description="Helical" evidence="5">
    <location>
        <begin position="61"/>
        <end position="80"/>
    </location>
</feature>
<dbReference type="PANTHER" id="PTHR23121:SF9">
    <property type="entry name" value="SODIUM-DEPENDENT GLUCOSE TRANSPORTER 1"/>
    <property type="match status" value="1"/>
</dbReference>
<feature type="transmembrane region" description="Helical" evidence="5">
    <location>
        <begin position="100"/>
        <end position="118"/>
    </location>
</feature>
<protein>
    <submittedName>
        <fullName evidence="6">Uncharacterized protein</fullName>
    </submittedName>
</protein>
<name>A0A0K2TUR2_LEPSM</name>
<evidence type="ECO:0000256" key="5">
    <source>
        <dbReference type="SAM" id="Phobius"/>
    </source>
</evidence>
<keyword evidence="3 5" id="KW-0472">Membrane</keyword>
<proteinExistence type="predicted"/>
<sequence>MSGVVLTLNEDEEEERLLNMGSQEEHDDLLPSSSGSHKRRKKSIHHHNRTFHESRISGGNLFNLLNTLALCCVFFGLGLTKSLLDPGNDFYHKADSAEDQMPSSVGYVIGFLIGGILYNKFSKYFILLLISIFLGIVLFIVPWTTNLWALDTVYSLIGMCSAILMIGGNVICLDFWGYKSGPYIHSIHFCLSLGLLAGPLMIDPLARTKIPAIVQKALPKQNVVLNSNSSLSTPMRTRREIDPLLLQIFQGTTKAPLKLKPTFTDGRKLDNSRDWDRVKIKTPLKMYDVLSKISSIPVKTIFIKTTPTPSGQDSTTRLIDDNLKEIFSSLEKEKISVENEIKLVNDAIRMSDKLLDWVEKSGKVPRREKRSTFLTVGKKDRISMQKPSGPFNRPYGRSRMKPPRYPVIPSGVLWDDPNYDDYDVFNDDYLQQTPNKLKKPPEKVEEAIETIAEYLNNPKDKSNSSTTNIPSTTSTTPLTTVTSTIPPTPSKIKTTTTTKMAQKLDLTTLSSTSSSTNRAIRLKPTSSYDNDTENPDLTILKVLNGYGVSHRNVGFILNAVYTFIIAVILMLCICYNPREPRYKKDLLFS</sequence>
<feature type="compositionally biased region" description="Basic residues" evidence="4">
    <location>
        <begin position="36"/>
        <end position="46"/>
    </location>
</feature>
<feature type="region of interest" description="Disordered" evidence="4">
    <location>
        <begin position="13"/>
        <end position="46"/>
    </location>
</feature>
<dbReference type="SUPFAM" id="SSF103473">
    <property type="entry name" value="MFS general substrate transporter"/>
    <property type="match status" value="1"/>
</dbReference>
<feature type="region of interest" description="Disordered" evidence="4">
    <location>
        <begin position="457"/>
        <end position="495"/>
    </location>
</feature>
<evidence type="ECO:0000256" key="3">
    <source>
        <dbReference type="ARBA" id="ARBA00023136"/>
    </source>
</evidence>
<feature type="transmembrane region" description="Helical" evidence="5">
    <location>
        <begin position="125"/>
        <end position="144"/>
    </location>
</feature>
<accession>A0A0K2TUR2</accession>
<feature type="transmembrane region" description="Helical" evidence="5">
    <location>
        <begin position="156"/>
        <end position="176"/>
    </location>
</feature>
<keyword evidence="2 5" id="KW-1133">Transmembrane helix</keyword>
<dbReference type="AlphaFoldDB" id="A0A0K2TUR2"/>
<dbReference type="Gene3D" id="1.20.1250.20">
    <property type="entry name" value="MFS general substrate transporter like domains"/>
    <property type="match status" value="1"/>
</dbReference>
<feature type="transmembrane region" description="Helical" evidence="5">
    <location>
        <begin position="555"/>
        <end position="575"/>
    </location>
</feature>
<dbReference type="OrthoDB" id="6512734at2759"/>